<dbReference type="InterPro" id="IPR017871">
    <property type="entry name" value="ABC_transporter-like_CS"/>
</dbReference>
<protein>
    <recommendedName>
        <fullName evidence="5">ABC transporter domain-containing protein</fullName>
    </recommendedName>
</protein>
<evidence type="ECO:0000256" key="4">
    <source>
        <dbReference type="SAM" id="Coils"/>
    </source>
</evidence>
<dbReference type="PANTHER" id="PTHR19211:SF14">
    <property type="entry name" value="ATP-BINDING CASSETTE SUB-FAMILY F MEMBER 1"/>
    <property type="match status" value="1"/>
</dbReference>
<dbReference type="PROSITE" id="PS00211">
    <property type="entry name" value="ABC_TRANSPORTER_1"/>
    <property type="match status" value="2"/>
</dbReference>
<evidence type="ECO:0000256" key="3">
    <source>
        <dbReference type="ARBA" id="ARBA00022840"/>
    </source>
</evidence>
<dbReference type="FunFam" id="3.40.50.300:FF:000011">
    <property type="entry name" value="Putative ABC transporter ATP-binding component"/>
    <property type="match status" value="1"/>
</dbReference>
<gene>
    <name evidence="6" type="ORF">N802_05380</name>
</gene>
<name>A0A0A0J1U1_9MICO</name>
<dbReference type="InterPro" id="IPR003593">
    <property type="entry name" value="AAA+_ATPase"/>
</dbReference>
<dbReference type="Pfam" id="PF00005">
    <property type="entry name" value="ABC_tran"/>
    <property type="match status" value="2"/>
</dbReference>
<organism evidence="6 7">
    <name type="scientific">Knoellia sinensis KCTC 19936</name>
    <dbReference type="NCBI Taxonomy" id="1385520"/>
    <lineage>
        <taxon>Bacteria</taxon>
        <taxon>Bacillati</taxon>
        <taxon>Actinomycetota</taxon>
        <taxon>Actinomycetes</taxon>
        <taxon>Micrococcales</taxon>
        <taxon>Intrasporangiaceae</taxon>
        <taxon>Knoellia</taxon>
    </lineage>
</organism>
<dbReference type="SUPFAM" id="SSF52540">
    <property type="entry name" value="P-loop containing nucleoside triphosphate hydrolases"/>
    <property type="match status" value="2"/>
</dbReference>
<keyword evidence="3" id="KW-0067">ATP-binding</keyword>
<dbReference type="EMBL" id="AVPJ01000014">
    <property type="protein sequence ID" value="KGN31038.1"/>
    <property type="molecule type" value="Genomic_DNA"/>
</dbReference>
<reference evidence="6 7" key="1">
    <citation type="submission" date="2013-08" db="EMBL/GenBank/DDBJ databases">
        <title>The genome sequence of Knoellia sinensis.</title>
        <authorList>
            <person name="Zhu W."/>
            <person name="Wang G."/>
        </authorList>
    </citation>
    <scope>NUCLEOTIDE SEQUENCE [LARGE SCALE GENOMIC DNA]</scope>
    <source>
        <strain evidence="6 7">KCTC 19936</strain>
    </source>
</reference>
<dbReference type="InterPro" id="IPR003439">
    <property type="entry name" value="ABC_transporter-like_ATP-bd"/>
</dbReference>
<dbReference type="GO" id="GO:0016887">
    <property type="term" value="F:ATP hydrolysis activity"/>
    <property type="evidence" value="ECO:0007669"/>
    <property type="project" value="InterPro"/>
</dbReference>
<feature type="domain" description="ABC transporter" evidence="5">
    <location>
        <begin position="386"/>
        <end position="588"/>
    </location>
</feature>
<evidence type="ECO:0000313" key="7">
    <source>
        <dbReference type="Proteomes" id="UP000030002"/>
    </source>
</evidence>
<dbReference type="OrthoDB" id="3239744at2"/>
<dbReference type="PROSITE" id="PS50893">
    <property type="entry name" value="ABC_TRANSPORTER_2"/>
    <property type="match status" value="2"/>
</dbReference>
<dbReference type="STRING" id="1385520.N802_05380"/>
<evidence type="ECO:0000259" key="5">
    <source>
        <dbReference type="PROSITE" id="PS50893"/>
    </source>
</evidence>
<keyword evidence="2" id="KW-0547">Nucleotide-binding</keyword>
<dbReference type="AlphaFoldDB" id="A0A0A0J1U1"/>
<dbReference type="InterPro" id="IPR050611">
    <property type="entry name" value="ABCF"/>
</dbReference>
<keyword evidence="7" id="KW-1185">Reference proteome</keyword>
<comment type="caution">
    <text evidence="6">The sequence shown here is derived from an EMBL/GenBank/DDBJ whole genome shotgun (WGS) entry which is preliminary data.</text>
</comment>
<dbReference type="eggNOG" id="COG0488">
    <property type="taxonomic scope" value="Bacteria"/>
</dbReference>
<dbReference type="SMART" id="SM00382">
    <property type="entry name" value="AAA"/>
    <property type="match status" value="2"/>
</dbReference>
<keyword evidence="1" id="KW-0677">Repeat</keyword>
<dbReference type="Proteomes" id="UP000030002">
    <property type="component" value="Unassembled WGS sequence"/>
</dbReference>
<evidence type="ECO:0000313" key="6">
    <source>
        <dbReference type="EMBL" id="KGN31038.1"/>
    </source>
</evidence>
<accession>A0A0A0J1U1</accession>
<feature type="domain" description="ABC transporter" evidence="5">
    <location>
        <begin position="23"/>
        <end position="281"/>
    </location>
</feature>
<dbReference type="Gene3D" id="3.40.50.300">
    <property type="entry name" value="P-loop containing nucleotide triphosphate hydrolases"/>
    <property type="match status" value="2"/>
</dbReference>
<sequence length="593" mass="63038">MKPTASPSLVPSHQTARDAIRASRTCTLRSATVRYADHVVLREVDLPIEPTERLAVIGDNGSGKSTLLALLAGRVPLVAGERRVHLPGGFAFAEQRPSFPSGASVADALDALLADLRNLESEIVTASDAIAAAVEEDQPALLAHLARLTDRFEARDGYGVDQRVAAALDQLGLGGLEHARPVADLSGGERARLALAAAMSSESELLLLDEPTNDLDDAGVAWLEDRLERHRGALVVVTHDRAFLERFATSVLVVADARIRRYGNGYAGYLASRAAERRRLLTEHEAWRADLARNEALIAANAFRLDAIPRKAAKAGFGHGAFKPRGRDHGAMGRIRNAKERVTRLNAMPAPRPADPLRFAPAFAERPAVGPAASAVDAPLLTVEDLRLGGTATADAGTGGPRLEVEALQIHAGDRWLVSGPNGAGKTTLLRVLAGHLAPDAGSVVRVQGTRVATLRQDLASAPGGTLLAAFAQAIDAYPEDARERLAGLGLFEARDLDRPVVDLSVGQRRRLDLALVMEAPSDVLLLDEPTNHLAPELVEQLEDALVDHPGAVITVTHDRRWRQRASAAGGVRRLEVAPGGRVTVLPASGDPD</sequence>
<keyword evidence="4" id="KW-0175">Coiled coil</keyword>
<dbReference type="PANTHER" id="PTHR19211">
    <property type="entry name" value="ATP-BINDING TRANSPORT PROTEIN-RELATED"/>
    <property type="match status" value="1"/>
</dbReference>
<feature type="coiled-coil region" evidence="4">
    <location>
        <begin position="109"/>
        <end position="136"/>
    </location>
</feature>
<dbReference type="GO" id="GO:0005524">
    <property type="term" value="F:ATP binding"/>
    <property type="evidence" value="ECO:0007669"/>
    <property type="project" value="UniProtKB-KW"/>
</dbReference>
<evidence type="ECO:0000256" key="2">
    <source>
        <dbReference type="ARBA" id="ARBA00022741"/>
    </source>
</evidence>
<dbReference type="InterPro" id="IPR027417">
    <property type="entry name" value="P-loop_NTPase"/>
</dbReference>
<evidence type="ECO:0000256" key="1">
    <source>
        <dbReference type="ARBA" id="ARBA00022737"/>
    </source>
</evidence>
<proteinExistence type="predicted"/>